<dbReference type="PANTHER" id="PTHR21368">
    <property type="entry name" value="50S RIBOSOMAL PROTEIN L9"/>
    <property type="match status" value="1"/>
</dbReference>
<feature type="domain" description="Ribosomal protein L9" evidence="8">
    <location>
        <begin position="1"/>
        <end position="46"/>
    </location>
</feature>
<dbReference type="InterPro" id="IPR020594">
    <property type="entry name" value="Ribosomal_bL9_bac/chp"/>
</dbReference>
<reference evidence="10" key="2">
    <citation type="journal article" date="2021" name="PeerJ">
        <title>Extensive microbial diversity within the chicken gut microbiome revealed by metagenomics and culture.</title>
        <authorList>
            <person name="Gilroy R."/>
            <person name="Ravi A."/>
            <person name="Getino M."/>
            <person name="Pursley I."/>
            <person name="Horton D.L."/>
            <person name="Alikhan N.F."/>
            <person name="Baker D."/>
            <person name="Gharbi K."/>
            <person name="Hall N."/>
            <person name="Watson M."/>
            <person name="Adriaenssens E.M."/>
            <person name="Foster-Nyarko E."/>
            <person name="Jarju S."/>
            <person name="Secka A."/>
            <person name="Antonio M."/>
            <person name="Oren A."/>
            <person name="Chaudhuri R.R."/>
            <person name="La Ragione R."/>
            <person name="Hildebrand F."/>
            <person name="Pallen M.J."/>
        </authorList>
    </citation>
    <scope>NUCLEOTIDE SEQUENCE</scope>
    <source>
        <strain evidence="10">B1-15692</strain>
    </source>
</reference>
<dbReference type="EMBL" id="JADIMH010000066">
    <property type="protein sequence ID" value="MBO8468003.1"/>
    <property type="molecule type" value="Genomic_DNA"/>
</dbReference>
<dbReference type="SUPFAM" id="SSF55658">
    <property type="entry name" value="L9 N-domain-like"/>
    <property type="match status" value="1"/>
</dbReference>
<dbReference type="SUPFAM" id="SSF55653">
    <property type="entry name" value="Ribosomal protein L9 C-domain"/>
    <property type="match status" value="1"/>
</dbReference>
<dbReference type="FunFam" id="3.40.5.10:FF:000003">
    <property type="entry name" value="50S ribosomal protein L9"/>
    <property type="match status" value="1"/>
</dbReference>
<dbReference type="InterPro" id="IPR020069">
    <property type="entry name" value="Ribosomal_bL9_C"/>
</dbReference>
<evidence type="ECO:0000256" key="2">
    <source>
        <dbReference type="ARBA" id="ARBA00022730"/>
    </source>
</evidence>
<evidence type="ECO:0000313" key="10">
    <source>
        <dbReference type="EMBL" id="MBO8468003.1"/>
    </source>
</evidence>
<dbReference type="Pfam" id="PF03948">
    <property type="entry name" value="Ribosomal_L9_C"/>
    <property type="match status" value="1"/>
</dbReference>
<dbReference type="InterPro" id="IPR020070">
    <property type="entry name" value="Ribosomal_bL9_N"/>
</dbReference>
<gene>
    <name evidence="7" type="primary">rplI</name>
    <name evidence="10" type="ORF">IAB99_09645</name>
</gene>
<dbReference type="GO" id="GO:0019843">
    <property type="term" value="F:rRNA binding"/>
    <property type="evidence" value="ECO:0007669"/>
    <property type="project" value="UniProtKB-UniRule"/>
</dbReference>
<dbReference type="InterPro" id="IPR036791">
    <property type="entry name" value="Ribosomal_bL9_C_sf"/>
</dbReference>
<dbReference type="Pfam" id="PF01281">
    <property type="entry name" value="Ribosomal_L9_N"/>
    <property type="match status" value="1"/>
</dbReference>
<protein>
    <recommendedName>
        <fullName evidence="6 7">Large ribosomal subunit protein bL9</fullName>
    </recommendedName>
</protein>
<evidence type="ECO:0000256" key="1">
    <source>
        <dbReference type="ARBA" id="ARBA00010605"/>
    </source>
</evidence>
<dbReference type="HAMAP" id="MF_00503">
    <property type="entry name" value="Ribosomal_bL9"/>
    <property type="match status" value="1"/>
</dbReference>
<evidence type="ECO:0000259" key="8">
    <source>
        <dbReference type="Pfam" id="PF01281"/>
    </source>
</evidence>
<evidence type="ECO:0000259" key="9">
    <source>
        <dbReference type="Pfam" id="PF03948"/>
    </source>
</evidence>
<comment type="caution">
    <text evidence="10">The sequence shown here is derived from an EMBL/GenBank/DDBJ whole genome shotgun (WGS) entry which is preliminary data.</text>
</comment>
<dbReference type="NCBIfam" id="TIGR00158">
    <property type="entry name" value="L9"/>
    <property type="match status" value="1"/>
</dbReference>
<comment type="similarity">
    <text evidence="1 7">Belongs to the bacterial ribosomal protein bL9 family.</text>
</comment>
<keyword evidence="2 7" id="KW-0699">rRNA-binding</keyword>
<accession>A0A9D9NC61</accession>
<dbReference type="GO" id="GO:0006412">
    <property type="term" value="P:translation"/>
    <property type="evidence" value="ECO:0007669"/>
    <property type="project" value="UniProtKB-UniRule"/>
</dbReference>
<keyword evidence="3 7" id="KW-0694">RNA-binding</keyword>
<organism evidence="10 11">
    <name type="scientific">Candidatus Cryptobacteroides faecipullorum</name>
    <dbReference type="NCBI Taxonomy" id="2840764"/>
    <lineage>
        <taxon>Bacteria</taxon>
        <taxon>Pseudomonadati</taxon>
        <taxon>Bacteroidota</taxon>
        <taxon>Bacteroidia</taxon>
        <taxon>Bacteroidales</taxon>
        <taxon>Candidatus Cryptobacteroides</taxon>
    </lineage>
</organism>
<dbReference type="AlphaFoldDB" id="A0A9D9NC61"/>
<evidence type="ECO:0000256" key="6">
    <source>
        <dbReference type="ARBA" id="ARBA00035292"/>
    </source>
</evidence>
<dbReference type="InterPro" id="IPR036935">
    <property type="entry name" value="Ribosomal_bL9_N_sf"/>
</dbReference>
<dbReference type="InterPro" id="IPR009027">
    <property type="entry name" value="Ribosomal_bL9/RNase_H1_N"/>
</dbReference>
<keyword evidence="5 7" id="KW-0687">Ribonucleoprotein</keyword>
<evidence type="ECO:0000256" key="3">
    <source>
        <dbReference type="ARBA" id="ARBA00022884"/>
    </source>
</evidence>
<dbReference type="Gene3D" id="3.10.430.100">
    <property type="entry name" value="Ribosomal protein L9, C-terminal domain"/>
    <property type="match status" value="1"/>
</dbReference>
<comment type="function">
    <text evidence="7">Binds to the 23S rRNA.</text>
</comment>
<evidence type="ECO:0000256" key="5">
    <source>
        <dbReference type="ARBA" id="ARBA00023274"/>
    </source>
</evidence>
<dbReference type="GO" id="GO:1990904">
    <property type="term" value="C:ribonucleoprotein complex"/>
    <property type="evidence" value="ECO:0007669"/>
    <property type="project" value="UniProtKB-KW"/>
</dbReference>
<evidence type="ECO:0000313" key="11">
    <source>
        <dbReference type="Proteomes" id="UP000823660"/>
    </source>
</evidence>
<dbReference type="GO" id="GO:0003735">
    <property type="term" value="F:structural constituent of ribosome"/>
    <property type="evidence" value="ECO:0007669"/>
    <property type="project" value="InterPro"/>
</dbReference>
<name>A0A9D9NC61_9BACT</name>
<feature type="domain" description="Large ribosomal subunit protein bL9 C-terminal" evidence="9">
    <location>
        <begin position="63"/>
        <end position="147"/>
    </location>
</feature>
<proteinExistence type="inferred from homology"/>
<dbReference type="GO" id="GO:0005840">
    <property type="term" value="C:ribosome"/>
    <property type="evidence" value="ECO:0007669"/>
    <property type="project" value="UniProtKB-KW"/>
</dbReference>
<dbReference type="InterPro" id="IPR000244">
    <property type="entry name" value="Ribosomal_bL9"/>
</dbReference>
<keyword evidence="4 7" id="KW-0689">Ribosomal protein</keyword>
<dbReference type="Gene3D" id="3.40.5.10">
    <property type="entry name" value="Ribosomal protein L9, N-terminal domain"/>
    <property type="match status" value="1"/>
</dbReference>
<reference evidence="10" key="1">
    <citation type="submission" date="2020-10" db="EMBL/GenBank/DDBJ databases">
        <authorList>
            <person name="Gilroy R."/>
        </authorList>
    </citation>
    <scope>NUCLEOTIDE SEQUENCE</scope>
    <source>
        <strain evidence="10">B1-15692</strain>
    </source>
</reference>
<dbReference type="Proteomes" id="UP000823660">
    <property type="component" value="Unassembled WGS sequence"/>
</dbReference>
<sequence>MEIILKKDVANLGHADDVVEVKTGYAVNYLIPQGLAIFATPSAKKVLAENIRQRAHKEAKLRADAEALAAKLGEVAVKVAVKVSESGKIYGSVTTAQIADALVAAGVEIDKKDITIVSDSVKELGTYEASVKCYKDIKGTVKFEVVAE</sequence>
<evidence type="ECO:0000256" key="7">
    <source>
        <dbReference type="HAMAP-Rule" id="MF_00503"/>
    </source>
</evidence>
<evidence type="ECO:0000256" key="4">
    <source>
        <dbReference type="ARBA" id="ARBA00022980"/>
    </source>
</evidence>